<feature type="active site" description="Proton acceptor" evidence="1">
    <location>
        <position position="30"/>
    </location>
</feature>
<dbReference type="SMART" id="SM01118">
    <property type="entry name" value="CYTH"/>
    <property type="match status" value="1"/>
</dbReference>
<dbReference type="AlphaFoldDB" id="A0A9D1LGY9"/>
<dbReference type="PROSITE" id="PS51707">
    <property type="entry name" value="CYTH"/>
    <property type="match status" value="1"/>
</dbReference>
<dbReference type="EMBL" id="DVMS01000167">
    <property type="protein sequence ID" value="HIU39175.1"/>
    <property type="molecule type" value="Genomic_DNA"/>
</dbReference>
<feature type="domain" description="CYTH" evidence="2">
    <location>
        <begin position="2"/>
        <end position="158"/>
    </location>
</feature>
<gene>
    <name evidence="3" type="ORF">IAD18_05880</name>
</gene>
<accession>A0A9D1LGY9</accession>
<evidence type="ECO:0000313" key="3">
    <source>
        <dbReference type="EMBL" id="HIU39175.1"/>
    </source>
</evidence>
<reference evidence="3" key="1">
    <citation type="submission" date="2020-10" db="EMBL/GenBank/DDBJ databases">
        <authorList>
            <person name="Gilroy R."/>
        </authorList>
    </citation>
    <scope>NUCLEOTIDE SEQUENCE</scope>
    <source>
        <strain evidence="3">17073</strain>
    </source>
</reference>
<evidence type="ECO:0000259" key="2">
    <source>
        <dbReference type="PROSITE" id="PS51707"/>
    </source>
</evidence>
<dbReference type="InterPro" id="IPR033469">
    <property type="entry name" value="CYTH-like_dom_sf"/>
</dbReference>
<organism evidence="3 4">
    <name type="scientific">Candidatus Limisoma intestinavium</name>
    <dbReference type="NCBI Taxonomy" id="2840856"/>
    <lineage>
        <taxon>Bacteria</taxon>
        <taxon>Pseudomonadati</taxon>
        <taxon>Bacteroidota</taxon>
        <taxon>Bacteroidia</taxon>
        <taxon>Bacteroidales</taxon>
        <taxon>Candidatus Limisoma</taxon>
    </lineage>
</organism>
<dbReference type="SUPFAM" id="SSF55154">
    <property type="entry name" value="CYTH-like phosphatases"/>
    <property type="match status" value="1"/>
</dbReference>
<dbReference type="PANTHER" id="PTHR40114:SF1">
    <property type="entry name" value="SLR0698 PROTEIN"/>
    <property type="match status" value="1"/>
</dbReference>
<name>A0A9D1LGY9_9BACT</name>
<evidence type="ECO:0000313" key="4">
    <source>
        <dbReference type="Proteomes" id="UP000824076"/>
    </source>
</evidence>
<dbReference type="Gene3D" id="2.40.320.10">
    <property type="entry name" value="Hypothetical Protein Pfu-838710-001"/>
    <property type="match status" value="1"/>
</dbReference>
<dbReference type="InterPro" id="IPR012042">
    <property type="entry name" value="NeuTTM/CthTTM-like"/>
</dbReference>
<reference evidence="3" key="2">
    <citation type="journal article" date="2021" name="PeerJ">
        <title>Extensive microbial diversity within the chicken gut microbiome revealed by metagenomics and culture.</title>
        <authorList>
            <person name="Gilroy R."/>
            <person name="Ravi A."/>
            <person name="Getino M."/>
            <person name="Pursley I."/>
            <person name="Horton D.L."/>
            <person name="Alikhan N.F."/>
            <person name="Baker D."/>
            <person name="Gharbi K."/>
            <person name="Hall N."/>
            <person name="Watson M."/>
            <person name="Adriaenssens E.M."/>
            <person name="Foster-Nyarko E."/>
            <person name="Jarju S."/>
            <person name="Secka A."/>
            <person name="Antonio M."/>
            <person name="Oren A."/>
            <person name="Chaudhuri R.R."/>
            <person name="La Ragione R."/>
            <person name="Hildebrand F."/>
            <person name="Pallen M.J."/>
        </authorList>
    </citation>
    <scope>NUCLEOTIDE SEQUENCE</scope>
    <source>
        <strain evidence="3">17073</strain>
    </source>
</reference>
<dbReference type="CDD" id="cd07891">
    <property type="entry name" value="CYTH-like_CthTTM-like_1"/>
    <property type="match status" value="1"/>
</dbReference>
<dbReference type="Proteomes" id="UP000824076">
    <property type="component" value="Unassembled WGS sequence"/>
</dbReference>
<dbReference type="PIRSF" id="PIRSF016487">
    <property type="entry name" value="CYTH_UCP016487"/>
    <property type="match status" value="1"/>
</dbReference>
<proteinExistence type="predicted"/>
<dbReference type="PANTHER" id="PTHR40114">
    <property type="entry name" value="SLR0698 PROTEIN"/>
    <property type="match status" value="1"/>
</dbReference>
<dbReference type="InterPro" id="IPR023577">
    <property type="entry name" value="CYTH_domain"/>
</dbReference>
<comment type="caution">
    <text evidence="3">The sequence shown here is derived from an EMBL/GenBank/DDBJ whole genome shotgun (WGS) entry which is preliminary data.</text>
</comment>
<protein>
    <submittedName>
        <fullName evidence="3">CYTH domain-containing protein</fullName>
    </submittedName>
</protein>
<evidence type="ECO:0000256" key="1">
    <source>
        <dbReference type="PIRSR" id="PIRSR016487-1"/>
    </source>
</evidence>
<dbReference type="Pfam" id="PF01928">
    <property type="entry name" value="CYTH"/>
    <property type="match status" value="1"/>
</dbReference>
<sequence>MALEIERKFLVTDATFKQKAIRKFHIRQGYLSRDADTVVRIRIVDTKSFLTIKTKNEGCRRNEFEYEIPYDDGIALLHFCKGMIIEKTRYIVPYEGNDWEIDEFSSSLEGIVIAEIELPSENAPFSKPSFIGDEVTGNPLYYNSNIHKLAKKHSTKLQ</sequence>